<dbReference type="PANTHER" id="PTHR34703">
    <property type="entry name" value="ANTIPORTER SUBUNIT MNHG2-RELATED"/>
    <property type="match status" value="1"/>
</dbReference>
<proteinExistence type="inferred from homology"/>
<protein>
    <submittedName>
        <fullName evidence="4">Monovalent cation/H(+) antiporter subunit G</fullName>
    </submittedName>
</protein>
<dbReference type="EMBL" id="JARACI010001198">
    <property type="protein sequence ID" value="MDD9208180.1"/>
    <property type="molecule type" value="Genomic_DNA"/>
</dbReference>
<keyword evidence="3" id="KW-0812">Transmembrane</keyword>
<dbReference type="Pfam" id="PF03334">
    <property type="entry name" value="PhaG_MnhG_YufB"/>
    <property type="match status" value="1"/>
</dbReference>
<sequence length="129" mass="13314">MSALEVTGAVLVLVGTAVLAVAAVGLFRLPDPYARTMCLTLASSLALPAMVVGAWCFHPGGWNAVKVVVVLVLLPYTSSVGSTVLNRAGYLRGASLEPAFDDLAPHRAPDGSAHDVRPPAEGPGPRDLQ</sequence>
<reference evidence="4" key="1">
    <citation type="submission" date="2023-02" db="EMBL/GenBank/DDBJ databases">
        <title>Georgenia sp.10Sc9-8, isolated from a soil sample collected from the Taklamakan desert.</title>
        <authorList>
            <person name="Liu S."/>
        </authorList>
    </citation>
    <scope>NUCLEOTIDE SEQUENCE</scope>
    <source>
        <strain evidence="4">10Sc9-8</strain>
    </source>
</reference>
<accession>A0ABT5U438</accession>
<organism evidence="4 5">
    <name type="scientific">Georgenia halotolerans</name>
    <dbReference type="NCBI Taxonomy" id="3028317"/>
    <lineage>
        <taxon>Bacteria</taxon>
        <taxon>Bacillati</taxon>
        <taxon>Actinomycetota</taxon>
        <taxon>Actinomycetes</taxon>
        <taxon>Micrococcales</taxon>
        <taxon>Bogoriellaceae</taxon>
        <taxon>Georgenia</taxon>
    </lineage>
</organism>
<feature type="transmembrane region" description="Helical" evidence="3">
    <location>
        <begin position="39"/>
        <end position="58"/>
    </location>
</feature>
<evidence type="ECO:0000313" key="5">
    <source>
        <dbReference type="Proteomes" id="UP001165561"/>
    </source>
</evidence>
<dbReference type="Proteomes" id="UP001165561">
    <property type="component" value="Unassembled WGS sequence"/>
</dbReference>
<keyword evidence="3" id="KW-0472">Membrane</keyword>
<evidence type="ECO:0000256" key="2">
    <source>
        <dbReference type="SAM" id="MobiDB-lite"/>
    </source>
</evidence>
<feature type="compositionally biased region" description="Basic and acidic residues" evidence="2">
    <location>
        <begin position="103"/>
        <end position="118"/>
    </location>
</feature>
<evidence type="ECO:0000256" key="3">
    <source>
        <dbReference type="SAM" id="Phobius"/>
    </source>
</evidence>
<evidence type="ECO:0000256" key="1">
    <source>
        <dbReference type="ARBA" id="ARBA00008404"/>
    </source>
</evidence>
<dbReference type="PANTHER" id="PTHR34703:SF1">
    <property type="entry name" value="ANTIPORTER SUBUNIT MNHG2-RELATED"/>
    <property type="match status" value="1"/>
</dbReference>
<gene>
    <name evidence="4" type="ORF">PU560_17165</name>
</gene>
<feature type="transmembrane region" description="Helical" evidence="3">
    <location>
        <begin position="64"/>
        <end position="85"/>
    </location>
</feature>
<evidence type="ECO:0000313" key="4">
    <source>
        <dbReference type="EMBL" id="MDD9208180.1"/>
    </source>
</evidence>
<keyword evidence="5" id="KW-1185">Reference proteome</keyword>
<feature type="transmembrane region" description="Helical" evidence="3">
    <location>
        <begin position="6"/>
        <end position="27"/>
    </location>
</feature>
<comment type="similarity">
    <text evidence="1">Belongs to the CPA3 antiporters (TC 2.A.63) subunit G family.</text>
</comment>
<name>A0ABT5U438_9MICO</name>
<keyword evidence="3" id="KW-1133">Transmembrane helix</keyword>
<dbReference type="InterPro" id="IPR005133">
    <property type="entry name" value="PhaG_MnhG_YufB"/>
</dbReference>
<feature type="region of interest" description="Disordered" evidence="2">
    <location>
        <begin position="101"/>
        <end position="129"/>
    </location>
</feature>
<comment type="caution">
    <text evidence="4">The sequence shown here is derived from an EMBL/GenBank/DDBJ whole genome shotgun (WGS) entry which is preliminary data.</text>
</comment>